<dbReference type="InterPro" id="IPR006874">
    <property type="entry name" value="DUF621"/>
</dbReference>
<proteinExistence type="predicted"/>
<keyword evidence="1" id="KW-0472">Membrane</keyword>
<gene>
    <name evidence="2" type="ORF">GCK32_016158</name>
</gene>
<feature type="transmembrane region" description="Helical" evidence="1">
    <location>
        <begin position="45"/>
        <end position="69"/>
    </location>
</feature>
<evidence type="ECO:0000256" key="1">
    <source>
        <dbReference type="SAM" id="Phobius"/>
    </source>
</evidence>
<comment type="caution">
    <text evidence="2">The sequence shown here is derived from an EMBL/GenBank/DDBJ whole genome shotgun (WGS) entry which is preliminary data.</text>
</comment>
<name>A0AAN8G3R0_TRICO</name>
<evidence type="ECO:0000313" key="2">
    <source>
        <dbReference type="EMBL" id="KAK5985580.1"/>
    </source>
</evidence>
<keyword evidence="1" id="KW-1133">Transmembrane helix</keyword>
<feature type="transmembrane region" description="Helical" evidence="1">
    <location>
        <begin position="81"/>
        <end position="101"/>
    </location>
</feature>
<evidence type="ECO:0008006" key="4">
    <source>
        <dbReference type="Google" id="ProtNLM"/>
    </source>
</evidence>
<dbReference type="EMBL" id="WIXE01001557">
    <property type="protein sequence ID" value="KAK5985580.1"/>
    <property type="molecule type" value="Genomic_DNA"/>
</dbReference>
<dbReference type="SUPFAM" id="SSF81321">
    <property type="entry name" value="Family A G protein-coupled receptor-like"/>
    <property type="match status" value="1"/>
</dbReference>
<feature type="transmembrane region" description="Helical" evidence="1">
    <location>
        <begin position="6"/>
        <end position="24"/>
    </location>
</feature>
<keyword evidence="3" id="KW-1185">Reference proteome</keyword>
<reference evidence="2 3" key="1">
    <citation type="submission" date="2019-10" db="EMBL/GenBank/DDBJ databases">
        <title>Assembly and Annotation for the nematode Trichostrongylus colubriformis.</title>
        <authorList>
            <person name="Martin J."/>
        </authorList>
    </citation>
    <scope>NUCLEOTIDE SEQUENCE [LARGE SCALE GENOMIC DNA]</scope>
    <source>
        <strain evidence="2">G859</strain>
        <tissue evidence="2">Whole worm</tissue>
    </source>
</reference>
<dbReference type="Proteomes" id="UP001331761">
    <property type="component" value="Unassembled WGS sequence"/>
</dbReference>
<protein>
    <recommendedName>
        <fullName evidence="4">7TM GPCR serpentine receptor class x (Srx) domain-containing protein</fullName>
    </recommendedName>
</protein>
<organism evidence="2 3">
    <name type="scientific">Trichostrongylus colubriformis</name>
    <name type="common">Black scour worm</name>
    <dbReference type="NCBI Taxonomy" id="6319"/>
    <lineage>
        <taxon>Eukaryota</taxon>
        <taxon>Metazoa</taxon>
        <taxon>Ecdysozoa</taxon>
        <taxon>Nematoda</taxon>
        <taxon>Chromadorea</taxon>
        <taxon>Rhabditida</taxon>
        <taxon>Rhabditina</taxon>
        <taxon>Rhabditomorpha</taxon>
        <taxon>Strongyloidea</taxon>
        <taxon>Trichostrongylidae</taxon>
        <taxon>Trichostrongylus</taxon>
    </lineage>
</organism>
<feature type="non-terminal residue" evidence="2">
    <location>
        <position position="1"/>
    </location>
</feature>
<evidence type="ECO:0000313" key="3">
    <source>
        <dbReference type="Proteomes" id="UP001331761"/>
    </source>
</evidence>
<accession>A0AAN8G3R0</accession>
<dbReference type="Gene3D" id="1.20.1070.10">
    <property type="entry name" value="Rhodopsin 7-helix transmembrane proteins"/>
    <property type="match status" value="1"/>
</dbReference>
<dbReference type="AlphaFoldDB" id="A0AAN8G3R0"/>
<dbReference type="Pfam" id="PF04789">
    <property type="entry name" value="DUF621"/>
    <property type="match status" value="1"/>
</dbReference>
<sequence length="141" mass="16241">LIYIDSCVIPSVMIVMYIIMYIKLKLGRQGLNMNSERIVKQEIRYLVQTVLICLLIFFEIAGFIFLPFLDMGGYGQFYLNILLNLIIISNNLVTPIVIFSFNSEVRERLMASIFHPDSDSVISVMPSIPLTNRFVNPSQNW</sequence>
<keyword evidence="1" id="KW-0812">Transmembrane</keyword>